<proteinExistence type="predicted"/>
<feature type="domain" description="PAS fold-4" evidence="1">
    <location>
        <begin position="36"/>
        <end position="123"/>
    </location>
</feature>
<dbReference type="AlphaFoldDB" id="A0A1H4G8Z5"/>
<dbReference type="EMBL" id="FNQM01000044">
    <property type="protein sequence ID" value="SEB06123.1"/>
    <property type="molecule type" value="Genomic_DNA"/>
</dbReference>
<dbReference type="SUPFAM" id="SSF55785">
    <property type="entry name" value="PYP-like sensor domain (PAS domain)"/>
    <property type="match status" value="1"/>
</dbReference>
<dbReference type="InterPro" id="IPR035965">
    <property type="entry name" value="PAS-like_dom_sf"/>
</dbReference>
<dbReference type="Pfam" id="PF08448">
    <property type="entry name" value="PAS_4"/>
    <property type="match status" value="1"/>
</dbReference>
<organism evidence="2 3">
    <name type="scientific">Rubrimonas cliftonensis</name>
    <dbReference type="NCBI Taxonomy" id="89524"/>
    <lineage>
        <taxon>Bacteria</taxon>
        <taxon>Pseudomonadati</taxon>
        <taxon>Pseudomonadota</taxon>
        <taxon>Alphaproteobacteria</taxon>
        <taxon>Rhodobacterales</taxon>
        <taxon>Paracoccaceae</taxon>
        <taxon>Rubrimonas</taxon>
    </lineage>
</organism>
<gene>
    <name evidence="2" type="ORF">SAMN05444370_1442</name>
</gene>
<name>A0A1H4G8Z5_9RHOB</name>
<accession>A0A1H4G8Z5</accession>
<evidence type="ECO:0000313" key="3">
    <source>
        <dbReference type="Proteomes" id="UP000198703"/>
    </source>
</evidence>
<dbReference type="Proteomes" id="UP000198703">
    <property type="component" value="Unassembled WGS sequence"/>
</dbReference>
<reference evidence="2 3" key="1">
    <citation type="submission" date="2016-10" db="EMBL/GenBank/DDBJ databases">
        <authorList>
            <person name="de Groot N.N."/>
        </authorList>
    </citation>
    <scope>NUCLEOTIDE SEQUENCE [LARGE SCALE GENOMIC DNA]</scope>
    <source>
        <strain evidence="2 3">DSM 15345</strain>
    </source>
</reference>
<evidence type="ECO:0000313" key="2">
    <source>
        <dbReference type="EMBL" id="SEB06123.1"/>
    </source>
</evidence>
<dbReference type="Gene3D" id="3.30.450.20">
    <property type="entry name" value="PAS domain"/>
    <property type="match status" value="1"/>
</dbReference>
<keyword evidence="3" id="KW-1185">Reference proteome</keyword>
<sequence length="225" mass="24149">MQGETAGERAFPSLAAIDAACFALRLAEDAQDAAAFRLFRVNPAMERLAGVSDAAMRDLPLEALLGGEDAGALLALCRACVQSRHVQHCTHVVSPPAGRMLWRTALVPFFDSRGMVEGLLGSAALVAPPTPEPELTLHGDILYYNALARMPLSQMLRLVQMRRMDPTPIDPATARALEMLERLCLAAEEAVVATEAAAKAAMREARAEPVSAAMWNALFEGMRAP</sequence>
<evidence type="ECO:0000259" key="1">
    <source>
        <dbReference type="Pfam" id="PF08448"/>
    </source>
</evidence>
<protein>
    <submittedName>
        <fullName evidence="2">PAS fold-containing protein</fullName>
    </submittedName>
</protein>
<dbReference type="RefSeq" id="WP_093256823.1">
    <property type="nucleotide sequence ID" value="NZ_FNQM01000044.1"/>
</dbReference>
<dbReference type="InterPro" id="IPR013656">
    <property type="entry name" value="PAS_4"/>
</dbReference>